<feature type="compositionally biased region" description="Polar residues" evidence="3">
    <location>
        <begin position="710"/>
        <end position="719"/>
    </location>
</feature>
<feature type="region of interest" description="Disordered" evidence="3">
    <location>
        <begin position="825"/>
        <end position="852"/>
    </location>
</feature>
<evidence type="ECO:0000256" key="2">
    <source>
        <dbReference type="ARBA" id="ARBA00022490"/>
    </source>
</evidence>
<feature type="compositionally biased region" description="Low complexity" evidence="3">
    <location>
        <begin position="1193"/>
        <end position="1218"/>
    </location>
</feature>
<dbReference type="InParanoid" id="A0A3Q3MWH4"/>
<dbReference type="Proteomes" id="UP000261640">
    <property type="component" value="Unplaced"/>
</dbReference>
<dbReference type="PANTHER" id="PTHR12112:SF9">
    <property type="entry name" value="CAYTAXIN"/>
    <property type="match status" value="1"/>
</dbReference>
<protein>
    <submittedName>
        <fullName evidence="5">Protein prune homolog 2-like</fullName>
    </submittedName>
</protein>
<feature type="compositionally biased region" description="Low complexity" evidence="3">
    <location>
        <begin position="690"/>
        <end position="700"/>
    </location>
</feature>
<feature type="compositionally biased region" description="Basic and acidic residues" evidence="3">
    <location>
        <begin position="912"/>
        <end position="921"/>
    </location>
</feature>
<dbReference type="Pfam" id="PF13716">
    <property type="entry name" value="CRAL_TRIO_2"/>
    <property type="match status" value="1"/>
</dbReference>
<reference evidence="5" key="2">
    <citation type="submission" date="2025-09" db="UniProtKB">
        <authorList>
            <consortium name="Ensembl"/>
        </authorList>
    </citation>
    <scope>IDENTIFICATION</scope>
</reference>
<feature type="region of interest" description="Disordered" evidence="3">
    <location>
        <begin position="76"/>
        <end position="102"/>
    </location>
</feature>
<evidence type="ECO:0000256" key="3">
    <source>
        <dbReference type="SAM" id="MobiDB-lite"/>
    </source>
</evidence>
<dbReference type="GeneTree" id="ENSGT00940000154422"/>
<dbReference type="FunFam" id="3.40.525.10:FF:000001">
    <property type="entry name" value="BCL2/adenovirus E1B protein-interacting protein 2"/>
    <property type="match status" value="1"/>
</dbReference>
<feature type="region of interest" description="Disordered" evidence="3">
    <location>
        <begin position="1550"/>
        <end position="1592"/>
    </location>
</feature>
<dbReference type="PROSITE" id="PS50191">
    <property type="entry name" value="CRAL_TRIO"/>
    <property type="match status" value="1"/>
</dbReference>
<dbReference type="Pfam" id="PF12496">
    <property type="entry name" value="BNIP2"/>
    <property type="match status" value="1"/>
</dbReference>
<evidence type="ECO:0000256" key="1">
    <source>
        <dbReference type="ARBA" id="ARBA00004496"/>
    </source>
</evidence>
<feature type="compositionally biased region" description="Basic and acidic residues" evidence="3">
    <location>
        <begin position="1035"/>
        <end position="1044"/>
    </location>
</feature>
<organism evidence="5 6">
    <name type="scientific">Mastacembelus armatus</name>
    <name type="common">zig-zag eel</name>
    <dbReference type="NCBI Taxonomy" id="205130"/>
    <lineage>
        <taxon>Eukaryota</taxon>
        <taxon>Metazoa</taxon>
        <taxon>Chordata</taxon>
        <taxon>Craniata</taxon>
        <taxon>Vertebrata</taxon>
        <taxon>Euteleostomi</taxon>
        <taxon>Actinopterygii</taxon>
        <taxon>Neopterygii</taxon>
        <taxon>Teleostei</taxon>
        <taxon>Neoteleostei</taxon>
        <taxon>Acanthomorphata</taxon>
        <taxon>Anabantaria</taxon>
        <taxon>Synbranchiformes</taxon>
        <taxon>Mastacembelidae</taxon>
        <taxon>Mastacembelus</taxon>
    </lineage>
</organism>
<feature type="region of interest" description="Disordered" evidence="3">
    <location>
        <begin position="1085"/>
        <end position="1137"/>
    </location>
</feature>
<dbReference type="Gene3D" id="3.40.525.10">
    <property type="entry name" value="CRAL-TRIO lipid binding domain"/>
    <property type="match status" value="1"/>
</dbReference>
<feature type="compositionally biased region" description="Polar residues" evidence="3">
    <location>
        <begin position="1085"/>
        <end position="1114"/>
    </location>
</feature>
<proteinExistence type="predicted"/>
<evidence type="ECO:0000313" key="6">
    <source>
        <dbReference type="Proteomes" id="UP000261640"/>
    </source>
</evidence>
<feature type="region of interest" description="Disordered" evidence="3">
    <location>
        <begin position="130"/>
        <end position="264"/>
    </location>
</feature>
<feature type="compositionally biased region" description="Polar residues" evidence="3">
    <location>
        <begin position="1160"/>
        <end position="1170"/>
    </location>
</feature>
<feature type="compositionally biased region" description="Acidic residues" evidence="3">
    <location>
        <begin position="837"/>
        <end position="846"/>
    </location>
</feature>
<feature type="domain" description="CRAL-TRIO" evidence="4">
    <location>
        <begin position="1681"/>
        <end position="1841"/>
    </location>
</feature>
<evidence type="ECO:0000259" key="4">
    <source>
        <dbReference type="PROSITE" id="PS50191"/>
    </source>
</evidence>
<feature type="region of interest" description="Disordered" evidence="3">
    <location>
        <begin position="1032"/>
        <end position="1057"/>
    </location>
</feature>
<dbReference type="InterPro" id="IPR022181">
    <property type="entry name" value="Bcl2-/adenovirus-E1B"/>
</dbReference>
<feature type="compositionally biased region" description="Low complexity" evidence="3">
    <location>
        <begin position="188"/>
        <end position="202"/>
    </location>
</feature>
<dbReference type="SMART" id="SM00516">
    <property type="entry name" value="SEC14"/>
    <property type="match status" value="1"/>
</dbReference>
<evidence type="ECO:0000313" key="5">
    <source>
        <dbReference type="Ensembl" id="ENSMAMP00000027196.1"/>
    </source>
</evidence>
<dbReference type="PANTHER" id="PTHR12112">
    <property type="entry name" value="BNIP - RELATED"/>
    <property type="match status" value="1"/>
</dbReference>
<feature type="compositionally biased region" description="Basic and acidic residues" evidence="3">
    <location>
        <begin position="1117"/>
        <end position="1127"/>
    </location>
</feature>
<accession>A0A3Q3MWH4</accession>
<dbReference type="CDD" id="cd00170">
    <property type="entry name" value="SEC14"/>
    <property type="match status" value="1"/>
</dbReference>
<feature type="region of interest" description="Disordered" evidence="3">
    <location>
        <begin position="598"/>
        <end position="645"/>
    </location>
</feature>
<feature type="compositionally biased region" description="Basic and acidic residues" evidence="3">
    <location>
        <begin position="248"/>
        <end position="257"/>
    </location>
</feature>
<dbReference type="InterPro" id="IPR001251">
    <property type="entry name" value="CRAL-TRIO_dom"/>
</dbReference>
<dbReference type="Ensembl" id="ENSMAMT00000027903.2">
    <property type="protein sequence ID" value="ENSMAMP00000027196.1"/>
    <property type="gene ID" value="ENSMAMG00000018291.2"/>
</dbReference>
<feature type="region of interest" description="Disordered" evidence="3">
    <location>
        <begin position="676"/>
        <end position="719"/>
    </location>
</feature>
<keyword evidence="2" id="KW-0963">Cytoplasm</keyword>
<sequence>MQLIKMKWISLQMCCELEESSSWSLSGELEAKESFQVYHIPLNTPSSSGTPPLLEEEIQGLIKDFVDRRSSVLACHPSSRTSSTEGVAGSVEFSQGSSGINDMDGSDIERAEGGSGDVVAIARVMADDEEDTGGVGVSAGGELVSPDSGMTTIRSSRSSKESSVFLSDDSPVGEVGAGGGTAAGPGGLLLRNPSPLGLSSLSPPVPPERRKHRSSRNRNDNFDLFSFDPLHSSEHSMPRGGELASSEVKGDEGERGEGSSSLSELEELSLLDFSATNSLGGLESTISSIDHHGQIHGNEMMDTMVPPTPVNSLVGSRPPSSCGVRFFPEDVVERINGLQHKDSVSSSLSETWDELGFDTQGALASSDNNAWNRTKDSASPQNIADEVGGKQLICDMTETESREEILKSENAHQRAKSLEPQLSLITEQNEFNDNWDPGFVFQDQWNPVTFADLQLTPPEEDISGKFNAGITEKKSSFSRKKSILNTLTPETSKEENEGVQVEKGDKQMDLLDFWTYSAQKGFLKSDSGTTTSYPKSLDMWNMTIRDDSLSPLTTPDNLSENSGSFCGVNPNVVRDTSVESPQRFSDGGMEMWNTTIQEDSSSTITSPEGPENGKDLSHMGSLDTSDSPKTEPSKHLDEEKAVAEERGMCKVLSQGPEEVGWRSNEHNVKIIIEAAGDTTQGDETGDENIQSVQSQQSVTQNLASEDSGDESSPYQSTNIWDLPVPGMVTSTSEYDNIGAGAWSLTSSPETYASPTVDMIQLEGQSSPFIALSKPFQIDERHDQYQKADLLGKTDYQTLVSDKEQPANQVFLFEGTTELCHMTKNVGSSSMTTKSREEEVDSVEESSDQSPFVLVDCSSKTQQLSNVIHSSPREAADTPIQTDPLLSPSHLNWSDLVTDKQDASELALSPHDLPIKMDHSDDGPVIENHGVPNKESNGNVDAKLEDSMSLTSSSGGERDTLKYSPDSLQPGSRDELRSNSDGDSSSGLEMEYIIVSGTVKEAEREWNGRQSKGTRKPMETFSMLSHAATVLQTQAAHREHKENTEQSRQNQTTSGTDCTLCVDTEQNQAVLSTRYQAGLANATEQHMVSEMTSPGQSKPNSGAFNLSDSRTTGYSQAKVEEGNYDDKSSNVPRSVSPSLRYPLDHFLKTREEVYVHSQISMEDSDEGGQSPTAPPPCPTSLGDFQVWGSQLVRQDTPQTTSDTQSPVLSNSSVSHTSSLIGTPLSESGTSVDRGLGLPFSGDLMEEENDDEEQEGETDRKHTLLPKLTSEVPSERDKWQQIGTSDLLSFTEELTGGSSFQQTDLQTLEPKGGSFLQNTVKYYDGQGVRTLDHEKWLTEQQIGNHEASQDSSSSILRCQDVTQLSSQPANGNAAYQWTGSQNVTQSQAQYGYNYHHIDQRTENQSAHSSGVDTKSSHQQNITDVYAEFTSGATAVQYGPEQAESYYEARLNAECSLVDTGSTFQYIAGLQHRDDSTSMCASELQYLQYQADGQSQYETDHTQYHFDGQPLYQSDVQEDHARYVPEGYVHFLLSRHSQQGDGEAGMMMKMASGEEAAEEMENREDAPSSADLSSGSNQRRKLAAPPMNVSLDHSEGSLLSEDALDTEDEACDTGDDLDVNVDELDTPDEADSLEFNRHVGSEEYNLGAGAASSDTITGHGAAEESRDRRLWRSVVIGEQEHRIDMKCIEPYKRVISHGGYYAEQNAIIVFAACFLPDSDCDNYNYVMENLFLYVISTLELMVAEDYMIVYLNGATPRRRMPGFTWMKKCYQMIDRRLKKNLKMFIIVHPSWFIRTLLGITRPFISSKFSSKIKYVHSLQELGEIIPMEYVHIPPSIVKYDEERSIHKFACMRADKKRNSAV</sequence>
<comment type="subcellular location">
    <subcellularLocation>
        <location evidence="1">Cytoplasm</location>
    </subcellularLocation>
</comment>
<dbReference type="InterPro" id="IPR036865">
    <property type="entry name" value="CRAL-TRIO_dom_sf"/>
</dbReference>
<feature type="compositionally biased region" description="Acidic residues" evidence="3">
    <location>
        <begin position="1242"/>
        <end position="1254"/>
    </location>
</feature>
<dbReference type="GO" id="GO:0005737">
    <property type="term" value="C:cytoplasm"/>
    <property type="evidence" value="ECO:0007669"/>
    <property type="project" value="UniProtKB-SubCell"/>
</dbReference>
<feature type="region of interest" description="Disordered" evidence="3">
    <location>
        <begin position="912"/>
        <end position="988"/>
    </location>
</feature>
<feature type="compositionally biased region" description="Basic and acidic residues" evidence="3">
    <location>
        <begin position="626"/>
        <end position="645"/>
    </location>
</feature>
<feature type="compositionally biased region" description="Polar residues" evidence="3">
    <location>
        <begin position="1045"/>
        <end position="1056"/>
    </location>
</feature>
<name>A0A3Q3MWH4_9TELE</name>
<dbReference type="STRING" id="205130.ENSMAMP00000027196"/>
<feature type="compositionally biased region" description="Gly residues" evidence="3">
    <location>
        <begin position="175"/>
        <end position="187"/>
    </location>
</feature>
<reference evidence="5" key="1">
    <citation type="submission" date="2025-08" db="UniProtKB">
        <authorList>
            <consortium name="Ensembl"/>
        </authorList>
    </citation>
    <scope>IDENTIFICATION</scope>
</reference>
<dbReference type="SUPFAM" id="SSF52087">
    <property type="entry name" value="CRAL/TRIO domain"/>
    <property type="match status" value="1"/>
</dbReference>
<dbReference type="GO" id="GO:0006915">
    <property type="term" value="P:apoptotic process"/>
    <property type="evidence" value="ECO:0007669"/>
    <property type="project" value="TreeGrafter"/>
</dbReference>
<keyword evidence="6" id="KW-1185">Reference proteome</keyword>
<feature type="region of interest" description="Disordered" evidence="3">
    <location>
        <begin position="1160"/>
        <end position="1275"/>
    </location>
</feature>